<dbReference type="Gene3D" id="3.40.50.2300">
    <property type="match status" value="1"/>
</dbReference>
<name>A0A645HLE9_9ZZZZ</name>
<dbReference type="AlphaFoldDB" id="A0A645HLE9"/>
<reference evidence="1" key="1">
    <citation type="submission" date="2019-08" db="EMBL/GenBank/DDBJ databases">
        <authorList>
            <person name="Kucharzyk K."/>
            <person name="Murdoch R.W."/>
            <person name="Higgins S."/>
            <person name="Loffler F."/>
        </authorList>
    </citation>
    <scope>NUCLEOTIDE SEQUENCE</scope>
</reference>
<proteinExistence type="predicted"/>
<dbReference type="InterPro" id="IPR028082">
    <property type="entry name" value="Peripla_BP_I"/>
</dbReference>
<evidence type="ECO:0008006" key="2">
    <source>
        <dbReference type="Google" id="ProtNLM"/>
    </source>
</evidence>
<dbReference type="EMBL" id="VSSQ01095906">
    <property type="protein sequence ID" value="MPN39841.1"/>
    <property type="molecule type" value="Genomic_DNA"/>
</dbReference>
<protein>
    <recommendedName>
        <fullName evidence="2">Leucine-binding protein domain-containing protein</fullName>
    </recommendedName>
</protein>
<accession>A0A645HLE9</accession>
<comment type="caution">
    <text evidence="1">The sequence shown here is derived from an EMBL/GenBank/DDBJ whole genome shotgun (WGS) entry which is preliminary data.</text>
</comment>
<organism evidence="1">
    <name type="scientific">bioreactor metagenome</name>
    <dbReference type="NCBI Taxonomy" id="1076179"/>
    <lineage>
        <taxon>unclassified sequences</taxon>
        <taxon>metagenomes</taxon>
        <taxon>ecological metagenomes</taxon>
    </lineage>
</organism>
<gene>
    <name evidence="1" type="ORF">SDC9_187375</name>
</gene>
<evidence type="ECO:0000313" key="1">
    <source>
        <dbReference type="EMBL" id="MPN39841.1"/>
    </source>
</evidence>
<sequence length="75" mass="7982">MGYDAYYFALEAMKKAASVEPAAIMEALWSTTYDGVSGPIALDQVNGDAIRNTAYVKHANTETGAWDALPPVTIG</sequence>
<dbReference type="SUPFAM" id="SSF53822">
    <property type="entry name" value="Periplasmic binding protein-like I"/>
    <property type="match status" value="1"/>
</dbReference>